<evidence type="ECO:0000313" key="4">
    <source>
        <dbReference type="Proteomes" id="UP000077037"/>
    </source>
</evidence>
<proteinExistence type="inferred from homology"/>
<dbReference type="NCBIfam" id="NF008427">
    <property type="entry name" value="PRK11263.1"/>
    <property type="match status" value="1"/>
</dbReference>
<feature type="domain" description="PLD phosphodiesterase" evidence="2">
    <location>
        <begin position="306"/>
        <end position="332"/>
    </location>
</feature>
<dbReference type="AlphaFoldDB" id="A0A157R1F1"/>
<protein>
    <recommendedName>
        <fullName evidence="1">Cardiolipin synthase B</fullName>
        <shortName evidence="1">CL synthase</shortName>
        <ecNumber evidence="1">2.7.8.-</ecNumber>
    </recommendedName>
</protein>
<keyword evidence="1" id="KW-0472">Membrane</keyword>
<feature type="domain" description="PLD phosphodiesterase" evidence="2">
    <location>
        <begin position="116"/>
        <end position="143"/>
    </location>
</feature>
<feature type="active site" evidence="1">
    <location>
        <position position="311"/>
    </location>
</feature>
<dbReference type="InterPro" id="IPR025202">
    <property type="entry name" value="PLD-like_dom"/>
</dbReference>
<dbReference type="SMART" id="SM00155">
    <property type="entry name" value="PLDc"/>
    <property type="match status" value="2"/>
</dbReference>
<dbReference type="CDD" id="cd09110">
    <property type="entry name" value="PLDc_CLS_1"/>
    <property type="match status" value="1"/>
</dbReference>
<dbReference type="EMBL" id="FKBS01000025">
    <property type="protein sequence ID" value="SAI51921.1"/>
    <property type="molecule type" value="Genomic_DNA"/>
</dbReference>
<sequence length="403" mass="45518">MKNTNIGLTWVDGNSVRLLQNGADFFPALCGAIDRAQTSVHLETYIFIPDRTGRRVLESLEAAAHRGVKVRVVLDGFGSNDTAQGVQARIVTAGGQCRIFRPEPRWFGKLAFSRARLRRLHRKTAVIDGECAFVGGINIVDDFDDVEPSEDAGAPRFDFAVEVCGPLVSDIVYAQELMWVRLNWARLRRHPREWRHMRLIKPVHVDAPPAGTQRAALVLRDNVRFRQTFEHAYLYGIRHARDQILIANAYFFPGRLFRKALLQAAARGVRVRMLLQGKPEYRMQYYATRALYDQLLAGGIEIYEYMPGYLHAKVAVIDQIASVGSSNLDPFSLLLAREANVVMDDPPFAAELQQRLEYAIETGSRLVVPQEYLKRGWIRRAVDAMSYAMLRLGVALTGKSGQY</sequence>
<feature type="active site" evidence="1">
    <location>
        <position position="318"/>
    </location>
</feature>
<dbReference type="RefSeq" id="WP_066419012.1">
    <property type="nucleotide sequence ID" value="NZ_FKBS01000025.1"/>
</dbReference>
<dbReference type="OrthoDB" id="9762009at2"/>
<dbReference type="CDD" id="cd09159">
    <property type="entry name" value="PLDc_ybhO_like_2"/>
    <property type="match status" value="1"/>
</dbReference>
<dbReference type="GO" id="GO:0005886">
    <property type="term" value="C:plasma membrane"/>
    <property type="evidence" value="ECO:0007669"/>
    <property type="project" value="UniProtKB-SubCell"/>
</dbReference>
<comment type="catalytic activity">
    <reaction evidence="1">
        <text>2 a 1,2-diacyl-sn-glycero-3-phospho-(1'-sn-glycerol) = a cardiolipin + glycerol</text>
        <dbReference type="Rhea" id="RHEA:31451"/>
        <dbReference type="ChEBI" id="CHEBI:17754"/>
        <dbReference type="ChEBI" id="CHEBI:62237"/>
        <dbReference type="ChEBI" id="CHEBI:64716"/>
    </reaction>
</comment>
<dbReference type="Pfam" id="PF13091">
    <property type="entry name" value="PLDc_2"/>
    <property type="match status" value="2"/>
</dbReference>
<comment type="similarity">
    <text evidence="1">Belongs to the phospholipase D family. Cardiolipin synthase subfamily. ClsB sub-subfamily.</text>
</comment>
<gene>
    <name evidence="3" type="primary">ybhO_2</name>
    <name evidence="1" type="synonym">clsB</name>
    <name evidence="3" type="ORF">SAMEA1982600_04362</name>
</gene>
<keyword evidence="1" id="KW-1003">Cell membrane</keyword>
<keyword evidence="1" id="KW-1208">Phospholipid metabolism</keyword>
<feature type="active site" evidence="1">
    <location>
        <position position="128"/>
    </location>
</feature>
<keyword evidence="1" id="KW-0594">Phospholipid biosynthesis</keyword>
<reference evidence="3 4" key="1">
    <citation type="submission" date="2016-03" db="EMBL/GenBank/DDBJ databases">
        <authorList>
            <consortium name="Pathogen Informatics"/>
        </authorList>
    </citation>
    <scope>NUCLEOTIDE SEQUENCE [LARGE SCALE GENOMIC DNA]</scope>
    <source>
        <strain evidence="3 4">NCTC13364</strain>
    </source>
</reference>
<keyword evidence="1 3" id="KW-0808">Transferase</keyword>
<keyword evidence="1" id="KW-0443">Lipid metabolism</keyword>
<feature type="active site" evidence="1">
    <location>
        <position position="121"/>
    </location>
</feature>
<keyword evidence="1" id="KW-0444">Lipid biosynthesis</keyword>
<dbReference type="InterPro" id="IPR030872">
    <property type="entry name" value="Cardiolipin_synth_ClsB"/>
</dbReference>
<evidence type="ECO:0000259" key="2">
    <source>
        <dbReference type="PROSITE" id="PS50035"/>
    </source>
</evidence>
<feature type="active site" evidence="1">
    <location>
        <position position="313"/>
    </location>
</feature>
<dbReference type="Proteomes" id="UP000077037">
    <property type="component" value="Unassembled WGS sequence"/>
</dbReference>
<organism evidence="3 4">
    <name type="scientific">Bordetella ansorpii</name>
    <dbReference type="NCBI Taxonomy" id="288768"/>
    <lineage>
        <taxon>Bacteria</taxon>
        <taxon>Pseudomonadati</taxon>
        <taxon>Pseudomonadota</taxon>
        <taxon>Betaproteobacteria</taxon>
        <taxon>Burkholderiales</taxon>
        <taxon>Alcaligenaceae</taxon>
        <taxon>Bordetella</taxon>
    </lineage>
</organism>
<accession>A0A157R1F1</accession>
<evidence type="ECO:0000256" key="1">
    <source>
        <dbReference type="HAMAP-Rule" id="MF_01917"/>
    </source>
</evidence>
<feature type="active site" evidence="1">
    <location>
        <position position="123"/>
    </location>
</feature>
<dbReference type="HAMAP" id="MF_01917">
    <property type="entry name" value="Cardiolipin_synth_ClsB"/>
    <property type="match status" value="1"/>
</dbReference>
<dbReference type="InterPro" id="IPR001736">
    <property type="entry name" value="PLipase_D/transphosphatidylase"/>
</dbReference>
<dbReference type="PANTHER" id="PTHR21248:SF22">
    <property type="entry name" value="PHOSPHOLIPASE D"/>
    <property type="match status" value="1"/>
</dbReference>
<dbReference type="Gene3D" id="3.30.870.10">
    <property type="entry name" value="Endonuclease Chain A"/>
    <property type="match status" value="2"/>
</dbReference>
<name>A0A157R1F1_9BORD</name>
<dbReference type="GO" id="GO:0032049">
    <property type="term" value="P:cardiolipin biosynthetic process"/>
    <property type="evidence" value="ECO:0007669"/>
    <property type="project" value="InterPro"/>
</dbReference>
<dbReference type="GO" id="GO:0008808">
    <property type="term" value="F:cardiolipin synthase activity"/>
    <property type="evidence" value="ECO:0007669"/>
    <property type="project" value="InterPro"/>
</dbReference>
<dbReference type="EC" id="2.7.8.-" evidence="1"/>
<comment type="subcellular location">
    <subcellularLocation>
        <location evidence="1">Cell membrane</location>
        <topology evidence="1">Peripheral membrane protein</topology>
    </subcellularLocation>
</comment>
<dbReference type="SUPFAM" id="SSF56024">
    <property type="entry name" value="Phospholipase D/nuclease"/>
    <property type="match status" value="2"/>
</dbReference>
<comment type="function">
    <text evidence="1">Catalyzes the phosphatidyl group transfer from one phosphatidylglycerol molecule to another to form cardiolipin (CL) (diphosphatidylglycerol) and glycerol.</text>
</comment>
<evidence type="ECO:0000313" key="3">
    <source>
        <dbReference type="EMBL" id="SAI51921.1"/>
    </source>
</evidence>
<dbReference type="PROSITE" id="PS50035">
    <property type="entry name" value="PLD"/>
    <property type="match status" value="2"/>
</dbReference>
<dbReference type="PANTHER" id="PTHR21248">
    <property type="entry name" value="CARDIOLIPIN SYNTHASE"/>
    <property type="match status" value="1"/>
</dbReference>